<comment type="caution">
    <text evidence="1">The sequence shown here is derived from an EMBL/GenBank/DDBJ whole genome shotgun (WGS) entry which is preliminary data.</text>
</comment>
<protein>
    <submittedName>
        <fullName evidence="1">Uncharacterized protein</fullName>
    </submittedName>
</protein>
<gene>
    <name evidence="1" type="ORF">S03H2_20265</name>
</gene>
<name>X1ESY8_9ZZZZ</name>
<organism evidence="1">
    <name type="scientific">marine sediment metagenome</name>
    <dbReference type="NCBI Taxonomy" id="412755"/>
    <lineage>
        <taxon>unclassified sequences</taxon>
        <taxon>metagenomes</taxon>
        <taxon>ecological metagenomes</taxon>
    </lineage>
</organism>
<accession>X1ESY8</accession>
<proteinExistence type="predicted"/>
<sequence length="56" mass="5271">MSYSLFSSNSDAGGEGILAISISPVELITGLGGGTLGAGIDGGGGVSLIVGATNKM</sequence>
<reference evidence="1" key="1">
    <citation type="journal article" date="2014" name="Front. Microbiol.">
        <title>High frequency of phylogenetically diverse reductive dehalogenase-homologous genes in deep subseafloor sedimentary metagenomes.</title>
        <authorList>
            <person name="Kawai M."/>
            <person name="Futagami T."/>
            <person name="Toyoda A."/>
            <person name="Takaki Y."/>
            <person name="Nishi S."/>
            <person name="Hori S."/>
            <person name="Arai W."/>
            <person name="Tsubouchi T."/>
            <person name="Morono Y."/>
            <person name="Uchiyama I."/>
            <person name="Ito T."/>
            <person name="Fujiyama A."/>
            <person name="Inagaki F."/>
            <person name="Takami H."/>
        </authorList>
    </citation>
    <scope>NUCLEOTIDE SEQUENCE</scope>
    <source>
        <strain evidence="1">Expedition CK06-06</strain>
    </source>
</reference>
<dbReference type="EMBL" id="BARU01010662">
    <property type="protein sequence ID" value="GAH35697.1"/>
    <property type="molecule type" value="Genomic_DNA"/>
</dbReference>
<evidence type="ECO:0000313" key="1">
    <source>
        <dbReference type="EMBL" id="GAH35697.1"/>
    </source>
</evidence>
<dbReference type="AlphaFoldDB" id="X1ESY8"/>